<name>A0A328P0A2_9GAMM</name>
<accession>A0A328P0A2</accession>
<proteinExistence type="predicted"/>
<gene>
    <name evidence="2" type="ORF">CA260_15520</name>
</gene>
<dbReference type="SMART" id="SM00028">
    <property type="entry name" value="TPR"/>
    <property type="match status" value="3"/>
</dbReference>
<dbReference type="Pfam" id="PF13181">
    <property type="entry name" value="TPR_8"/>
    <property type="match status" value="1"/>
</dbReference>
<dbReference type="AlphaFoldDB" id="A0A328P0A2"/>
<keyword evidence="3" id="KW-1185">Reference proteome</keyword>
<dbReference type="SUPFAM" id="SSF48452">
    <property type="entry name" value="TPR-like"/>
    <property type="match status" value="1"/>
</dbReference>
<dbReference type="Proteomes" id="UP000248926">
    <property type="component" value="Unassembled WGS sequence"/>
</dbReference>
<keyword evidence="1" id="KW-0802">TPR repeat</keyword>
<sequence>MAFGVLVVGLLTACAAQPAQQVNPAGTQVTLHLDKSGNPAISSDEEQVLSAVRMIQDGKIMAAIDGPLNAVISKFETQYAHSDVKVYSARGTTDALIYAALVTSVAPGQKVEVLGPAWAMAYWARGYAYGEMARYDDERLELEKALALAPMDAQYSNELAYVYVQKRDWQNALEYYEKAGEFADFNPTNAQSMKCTSFRGQGYVLVELHRLDEAEAKYRACLKITPNEPKSLGEIGYIEDLRKKPH</sequence>
<protein>
    <submittedName>
        <fullName evidence="2">Uncharacterized protein</fullName>
    </submittedName>
</protein>
<comment type="caution">
    <text evidence="2">The sequence shown here is derived from an EMBL/GenBank/DDBJ whole genome shotgun (WGS) entry which is preliminary data.</text>
</comment>
<reference evidence="2 3" key="1">
    <citation type="journal article" date="2018" name="Genet. Mol. Biol.">
        <title>The genome sequence of Dyella jiangningensis FCAV SCS01 from a lignocellulose-decomposing microbial consortium metagenome reveals potential for biotechnological applications.</title>
        <authorList>
            <person name="Desiderato J.G."/>
            <person name="Alvarenga D.O."/>
            <person name="Constancio M.T.L."/>
            <person name="Alves L.M.C."/>
            <person name="Varani A.M."/>
        </authorList>
    </citation>
    <scope>NUCLEOTIDE SEQUENCE [LARGE SCALE GENOMIC DNA]</scope>
    <source>
        <strain evidence="2 3">FCAV SCS01</strain>
    </source>
</reference>
<dbReference type="InterPro" id="IPR019734">
    <property type="entry name" value="TPR_rpt"/>
</dbReference>
<evidence type="ECO:0000256" key="1">
    <source>
        <dbReference type="PROSITE-ProRule" id="PRU00339"/>
    </source>
</evidence>
<dbReference type="PROSITE" id="PS50005">
    <property type="entry name" value="TPR"/>
    <property type="match status" value="1"/>
</dbReference>
<evidence type="ECO:0000313" key="2">
    <source>
        <dbReference type="EMBL" id="RAO75479.1"/>
    </source>
</evidence>
<evidence type="ECO:0000313" key="3">
    <source>
        <dbReference type="Proteomes" id="UP000248926"/>
    </source>
</evidence>
<dbReference type="InterPro" id="IPR011990">
    <property type="entry name" value="TPR-like_helical_dom_sf"/>
</dbReference>
<organism evidence="2 3">
    <name type="scientific">Dyella jiangningensis</name>
    <dbReference type="NCBI Taxonomy" id="1379159"/>
    <lineage>
        <taxon>Bacteria</taxon>
        <taxon>Pseudomonadati</taxon>
        <taxon>Pseudomonadota</taxon>
        <taxon>Gammaproteobacteria</taxon>
        <taxon>Lysobacterales</taxon>
        <taxon>Rhodanobacteraceae</taxon>
        <taxon>Dyella</taxon>
    </lineage>
</organism>
<dbReference type="Gene3D" id="1.25.40.10">
    <property type="entry name" value="Tetratricopeptide repeat domain"/>
    <property type="match status" value="1"/>
</dbReference>
<dbReference type="EMBL" id="NFZS01000004">
    <property type="protein sequence ID" value="RAO75479.1"/>
    <property type="molecule type" value="Genomic_DNA"/>
</dbReference>
<feature type="repeat" description="TPR" evidence="1">
    <location>
        <begin position="119"/>
        <end position="152"/>
    </location>
</feature>